<dbReference type="Proteomes" id="UP000790709">
    <property type="component" value="Unassembled WGS sequence"/>
</dbReference>
<evidence type="ECO:0000313" key="1">
    <source>
        <dbReference type="EMBL" id="KAH7930892.1"/>
    </source>
</evidence>
<keyword evidence="1" id="KW-0560">Oxidoreductase</keyword>
<name>A0ACB8BZC0_9AGAM</name>
<comment type="caution">
    <text evidence="1">The sequence shown here is derived from an EMBL/GenBank/DDBJ whole genome shotgun (WGS) entry which is preliminary data.</text>
</comment>
<dbReference type="EMBL" id="MU266329">
    <property type="protein sequence ID" value="KAH7930892.1"/>
    <property type="molecule type" value="Genomic_DNA"/>
</dbReference>
<evidence type="ECO:0000313" key="2">
    <source>
        <dbReference type="Proteomes" id="UP000790709"/>
    </source>
</evidence>
<organism evidence="1 2">
    <name type="scientific">Leucogyrophana mollusca</name>
    <dbReference type="NCBI Taxonomy" id="85980"/>
    <lineage>
        <taxon>Eukaryota</taxon>
        <taxon>Fungi</taxon>
        <taxon>Dikarya</taxon>
        <taxon>Basidiomycota</taxon>
        <taxon>Agaricomycotina</taxon>
        <taxon>Agaricomycetes</taxon>
        <taxon>Agaricomycetidae</taxon>
        <taxon>Boletales</taxon>
        <taxon>Boletales incertae sedis</taxon>
        <taxon>Leucogyrophana</taxon>
    </lineage>
</organism>
<sequence length="209" mass="22964">MDYYGFQSELYQLKFKSRGDIALANRVVELYKEAGQNARLSNKDEPRGQDGRGFMGPGLDHGVFVPFRLMFGHESLDIPVVQVSIDESLDPEINWAIGKAVAKLREEGILILSGGLTVHNLRNFTLFSESTASPVVKDFDKAIVHAAAHSEPMARKDALINLVKHRGFRSAHPREEHFVPLYVAAGAGEDGGVRVLNALYGAPTFAFGL</sequence>
<protein>
    <submittedName>
        <fullName evidence="1">LigB subunit of an aromatic-ring-opening dioxygenase LigAB</fullName>
    </submittedName>
</protein>
<keyword evidence="1" id="KW-0223">Dioxygenase</keyword>
<keyword evidence="2" id="KW-1185">Reference proteome</keyword>
<gene>
    <name evidence="1" type="ORF">BV22DRAFT_1028056</name>
</gene>
<proteinExistence type="predicted"/>
<accession>A0ACB8BZC0</accession>
<reference evidence="1" key="1">
    <citation type="journal article" date="2021" name="New Phytol.">
        <title>Evolutionary innovations through gain and loss of genes in the ectomycorrhizal Boletales.</title>
        <authorList>
            <person name="Wu G."/>
            <person name="Miyauchi S."/>
            <person name="Morin E."/>
            <person name="Kuo A."/>
            <person name="Drula E."/>
            <person name="Varga T."/>
            <person name="Kohler A."/>
            <person name="Feng B."/>
            <person name="Cao Y."/>
            <person name="Lipzen A."/>
            <person name="Daum C."/>
            <person name="Hundley H."/>
            <person name="Pangilinan J."/>
            <person name="Johnson J."/>
            <person name="Barry K."/>
            <person name="LaButti K."/>
            <person name="Ng V."/>
            <person name="Ahrendt S."/>
            <person name="Min B."/>
            <person name="Choi I.G."/>
            <person name="Park H."/>
            <person name="Plett J.M."/>
            <person name="Magnuson J."/>
            <person name="Spatafora J.W."/>
            <person name="Nagy L.G."/>
            <person name="Henrissat B."/>
            <person name="Grigoriev I.V."/>
            <person name="Yang Z.L."/>
            <person name="Xu J."/>
            <person name="Martin F.M."/>
        </authorList>
    </citation>
    <scope>NUCLEOTIDE SEQUENCE</scope>
    <source>
        <strain evidence="1">KUC20120723A-06</strain>
    </source>
</reference>